<sequence length="337" mass="36732">MHLIVLIGTPVQHVTVQLDTGSDELWVNPNCTKAADPEFCHGAGFYDPGASNSSSVVPSFNGFTIFYEIGSAVGDYYEDNVLIGGANLTHTQFGVATNSSIVDTGILGLSYGSGENINYNNVLDQLYDQSYITRRQFSVAAGSVDNESGDLLFSGLDVKKFAGTLQEVPLIFPGPDGHKTYWVNQTYLGVSSQTSCQSQELSRQEFSAIIDTGASFTILPEDVMKAALAYFPAAVFNENVGAWTIDCQYRDRDATLDFGFGDAIINVPFHELIWEREPNQCLLGLAEAMPGVSAIIGDNFMRAAYVVFDQEKRSVFMANYKDCGSEILASTEDLMLK</sequence>
<dbReference type="InParanoid" id="A0A1Y2DYW5"/>
<dbReference type="PANTHER" id="PTHR47966">
    <property type="entry name" value="BETA-SITE APP-CLEAVING ENZYME, ISOFORM A-RELATED"/>
    <property type="match status" value="1"/>
</dbReference>
<evidence type="ECO:0000256" key="2">
    <source>
        <dbReference type="ARBA" id="ARBA00022750"/>
    </source>
</evidence>
<proteinExistence type="inferred from homology"/>
<feature type="domain" description="Peptidase A1" evidence="6">
    <location>
        <begin position="1"/>
        <end position="318"/>
    </location>
</feature>
<dbReference type="InterPro" id="IPR001969">
    <property type="entry name" value="Aspartic_peptidase_AS"/>
</dbReference>
<evidence type="ECO:0000313" key="7">
    <source>
        <dbReference type="EMBL" id="ORY64500.1"/>
    </source>
</evidence>
<dbReference type="Proteomes" id="UP000193689">
    <property type="component" value="Unassembled WGS sequence"/>
</dbReference>
<keyword evidence="4" id="KW-1015">Disulfide bond</keyword>
<dbReference type="PROSITE" id="PS00141">
    <property type="entry name" value="ASP_PROTEASE"/>
    <property type="match status" value="1"/>
</dbReference>
<reference evidence="7 8" key="1">
    <citation type="submission" date="2016-07" db="EMBL/GenBank/DDBJ databases">
        <title>Pervasive Adenine N6-methylation of Active Genes in Fungi.</title>
        <authorList>
            <consortium name="DOE Joint Genome Institute"/>
            <person name="Mondo S.J."/>
            <person name="Dannebaum R.O."/>
            <person name="Kuo R.C."/>
            <person name="Labutti K."/>
            <person name="Haridas S."/>
            <person name="Kuo A."/>
            <person name="Salamov A."/>
            <person name="Ahrendt S.R."/>
            <person name="Lipzen A."/>
            <person name="Sullivan W."/>
            <person name="Andreopoulos W.B."/>
            <person name="Clum A."/>
            <person name="Lindquist E."/>
            <person name="Daum C."/>
            <person name="Ramamoorthy G.K."/>
            <person name="Gryganskyi A."/>
            <person name="Culley D."/>
            <person name="Magnuson J.K."/>
            <person name="James T.Y."/>
            <person name="O'Malley M.A."/>
            <person name="Stajich J.E."/>
            <person name="Spatafora J.W."/>
            <person name="Visel A."/>
            <person name="Grigoriev I.V."/>
        </authorList>
    </citation>
    <scope>NUCLEOTIDE SEQUENCE [LARGE SCALE GENOMIC DNA]</scope>
    <source>
        <strain evidence="7 8">CBS 129021</strain>
    </source>
</reference>
<dbReference type="PANTHER" id="PTHR47966:SF65">
    <property type="entry name" value="ASPARTIC-TYPE ENDOPEPTIDASE"/>
    <property type="match status" value="1"/>
</dbReference>
<dbReference type="Gene3D" id="2.40.70.10">
    <property type="entry name" value="Acid Proteases"/>
    <property type="match status" value="2"/>
</dbReference>
<protein>
    <submittedName>
        <fullName evidence="7">Aspartic peptidase domain-containing protein</fullName>
    </submittedName>
</protein>
<keyword evidence="8" id="KW-1185">Reference proteome</keyword>
<evidence type="ECO:0000256" key="4">
    <source>
        <dbReference type="PIRSR" id="PIRSR601461-2"/>
    </source>
</evidence>
<dbReference type="SUPFAM" id="SSF50630">
    <property type="entry name" value="Acid proteases"/>
    <property type="match status" value="1"/>
</dbReference>
<keyword evidence="2 5" id="KW-0064">Aspartyl protease</keyword>
<dbReference type="GO" id="GO:0006508">
    <property type="term" value="P:proteolysis"/>
    <property type="evidence" value="ECO:0007669"/>
    <property type="project" value="UniProtKB-KW"/>
</dbReference>
<evidence type="ECO:0000313" key="8">
    <source>
        <dbReference type="Proteomes" id="UP000193689"/>
    </source>
</evidence>
<dbReference type="RefSeq" id="XP_040715914.1">
    <property type="nucleotide sequence ID" value="XM_040856018.1"/>
</dbReference>
<evidence type="ECO:0000259" key="6">
    <source>
        <dbReference type="PROSITE" id="PS51767"/>
    </source>
</evidence>
<evidence type="ECO:0000256" key="3">
    <source>
        <dbReference type="PIRSR" id="PIRSR601461-1"/>
    </source>
</evidence>
<feature type="non-terminal residue" evidence="7">
    <location>
        <position position="337"/>
    </location>
</feature>
<dbReference type="STRING" id="1141098.A0A1Y2DYW5"/>
<dbReference type="PROSITE" id="PS51767">
    <property type="entry name" value="PEPTIDASE_A1"/>
    <property type="match status" value="1"/>
</dbReference>
<organism evidence="7 8">
    <name type="scientific">Pseudomassariella vexata</name>
    <dbReference type="NCBI Taxonomy" id="1141098"/>
    <lineage>
        <taxon>Eukaryota</taxon>
        <taxon>Fungi</taxon>
        <taxon>Dikarya</taxon>
        <taxon>Ascomycota</taxon>
        <taxon>Pezizomycotina</taxon>
        <taxon>Sordariomycetes</taxon>
        <taxon>Xylariomycetidae</taxon>
        <taxon>Amphisphaeriales</taxon>
        <taxon>Pseudomassariaceae</taxon>
        <taxon>Pseudomassariella</taxon>
    </lineage>
</organism>
<dbReference type="GeneID" id="63772230"/>
<dbReference type="InterPro" id="IPR001461">
    <property type="entry name" value="Aspartic_peptidase_A1"/>
</dbReference>
<feature type="active site" evidence="3">
    <location>
        <position position="211"/>
    </location>
</feature>
<feature type="active site" evidence="3">
    <location>
        <position position="19"/>
    </location>
</feature>
<comment type="similarity">
    <text evidence="1 5">Belongs to the peptidase A1 family.</text>
</comment>
<keyword evidence="5" id="KW-0645">Protease</keyword>
<dbReference type="AlphaFoldDB" id="A0A1Y2DYW5"/>
<feature type="disulfide bond" evidence="4">
    <location>
        <begin position="247"/>
        <end position="281"/>
    </location>
</feature>
<gene>
    <name evidence="7" type="ORF">BCR38DRAFT_343268</name>
</gene>
<evidence type="ECO:0000256" key="1">
    <source>
        <dbReference type="ARBA" id="ARBA00007447"/>
    </source>
</evidence>
<dbReference type="PRINTS" id="PR00792">
    <property type="entry name" value="PEPSIN"/>
</dbReference>
<keyword evidence="5" id="KW-0378">Hydrolase</keyword>
<dbReference type="InterPro" id="IPR033121">
    <property type="entry name" value="PEPTIDASE_A1"/>
</dbReference>
<comment type="caution">
    <text evidence="7">The sequence shown here is derived from an EMBL/GenBank/DDBJ whole genome shotgun (WGS) entry which is preliminary data.</text>
</comment>
<dbReference type="OrthoDB" id="771136at2759"/>
<dbReference type="EMBL" id="MCFJ01000007">
    <property type="protein sequence ID" value="ORY64500.1"/>
    <property type="molecule type" value="Genomic_DNA"/>
</dbReference>
<dbReference type="InterPro" id="IPR021109">
    <property type="entry name" value="Peptidase_aspartic_dom_sf"/>
</dbReference>
<evidence type="ECO:0000256" key="5">
    <source>
        <dbReference type="RuleBase" id="RU000454"/>
    </source>
</evidence>
<accession>A0A1Y2DYW5</accession>
<dbReference type="Pfam" id="PF00026">
    <property type="entry name" value="Asp"/>
    <property type="match status" value="1"/>
</dbReference>
<dbReference type="GO" id="GO:0004190">
    <property type="term" value="F:aspartic-type endopeptidase activity"/>
    <property type="evidence" value="ECO:0007669"/>
    <property type="project" value="UniProtKB-KW"/>
</dbReference>
<name>A0A1Y2DYW5_9PEZI</name>